<proteinExistence type="inferred from homology"/>
<keyword evidence="2" id="KW-0689">Ribosomal protein</keyword>
<dbReference type="RefSeq" id="YP_009755790.1">
    <property type="nucleotide sequence ID" value="NC_046951.1"/>
</dbReference>
<evidence type="ECO:0000256" key="1">
    <source>
        <dbReference type="ARBA" id="ARBA00008889"/>
    </source>
</evidence>
<dbReference type="InterPro" id="IPR043141">
    <property type="entry name" value="Ribosomal_uL10-like_sf"/>
</dbReference>
<geneLocation type="mitochondrion" evidence="2"/>
<dbReference type="GO" id="GO:0005840">
    <property type="term" value="C:ribosome"/>
    <property type="evidence" value="ECO:0007669"/>
    <property type="project" value="UniProtKB-KW"/>
</dbReference>
<keyword evidence="2" id="KW-0496">Mitochondrion</keyword>
<dbReference type="GeneID" id="54116100"/>
<dbReference type="AlphaFoldDB" id="A0A6G9IGH9"/>
<name>A0A6G9IGH9_9VIRI</name>
<reference evidence="2" key="1">
    <citation type="submission" date="2019-03" db="EMBL/GenBank/DDBJ databases">
        <authorList>
            <person name="Cox C."/>
        </authorList>
    </citation>
    <scope>NUCLEOTIDE SEQUENCE</scope>
</reference>
<protein>
    <submittedName>
        <fullName evidence="2">Ribosomal protein L10</fullName>
    </submittedName>
</protein>
<dbReference type="Gene3D" id="3.30.70.1730">
    <property type="match status" value="1"/>
</dbReference>
<sequence length="174" mass="20781">MKIRKLILKAKIQQLEKQNEYVFIYHCSGLSNPQWRLLKNFLYKAEGNFFFHSSHAQHNQSAKGCFSKLNSMSGPNCILFLNQQPSDIMAYKKLSHIFKMLRTLEYNTNLVLLYGQIKSTKLNHIDIKETFKLETTFVYDQMLRTFMENPFQLLDRILYQNRKNFLQIQENRKS</sequence>
<keyword evidence="2" id="KW-0687">Ribonucleoprotein</keyword>
<evidence type="ECO:0000313" key="2">
    <source>
        <dbReference type="EMBL" id="QIQ23068.1"/>
    </source>
</evidence>
<organism evidence="2">
    <name type="scientific">Gonatozygon brebissonii</name>
    <dbReference type="NCBI Taxonomy" id="184482"/>
    <lineage>
        <taxon>Eukaryota</taxon>
        <taxon>Viridiplantae</taxon>
        <taxon>Streptophyta</taxon>
        <taxon>Zygnematophyceae</taxon>
        <taxon>Zygnematophycidae</taxon>
        <taxon>Desmidiales</taxon>
        <taxon>Gonatozygaceae</taxon>
        <taxon>Gonatozygon</taxon>
    </lineage>
</organism>
<comment type="similarity">
    <text evidence="1">Belongs to the universal ribosomal protein uL10 family.</text>
</comment>
<dbReference type="EMBL" id="MK720950">
    <property type="protein sequence ID" value="QIQ23068.1"/>
    <property type="molecule type" value="Genomic_DNA"/>
</dbReference>
<gene>
    <name evidence="2" type="primary">rpl10</name>
</gene>
<accession>A0A6G9IGH9</accession>